<proteinExistence type="inferred from homology"/>
<comment type="caution">
    <text evidence="13">The sequence shown here is derived from an EMBL/GenBank/DDBJ whole genome shotgun (WGS) entry which is preliminary data.</text>
</comment>
<evidence type="ECO:0000256" key="3">
    <source>
        <dbReference type="ARBA" id="ARBA00022692"/>
    </source>
</evidence>
<evidence type="ECO:0000256" key="7">
    <source>
        <dbReference type="ARBA" id="ARBA00023157"/>
    </source>
</evidence>
<keyword evidence="5 11" id="KW-1133">Transmembrane helix</keyword>
<keyword evidence="13" id="KW-0675">Receptor</keyword>
<dbReference type="InterPro" id="IPR036179">
    <property type="entry name" value="Ig-like_dom_sf"/>
</dbReference>
<keyword evidence="8" id="KW-0325">Glycoprotein</keyword>
<keyword evidence="6 11" id="KW-0472">Membrane</keyword>
<evidence type="ECO:0000256" key="11">
    <source>
        <dbReference type="SAM" id="Phobius"/>
    </source>
</evidence>
<reference evidence="13 14" key="1">
    <citation type="submission" date="2024-08" db="EMBL/GenBank/DDBJ databases">
        <title>The draft genome of Apodemus speciosus.</title>
        <authorList>
            <person name="Nabeshima K."/>
            <person name="Suzuki S."/>
            <person name="Onuma M."/>
        </authorList>
    </citation>
    <scope>NUCLEOTIDE SEQUENCE [LARGE SCALE GENOMIC DNA]</scope>
    <source>
        <strain evidence="13">IB14-021</strain>
    </source>
</reference>
<protein>
    <submittedName>
        <fullName evidence="13">Hepatitis A virus cellular receptor 1 homolog</fullName>
    </submittedName>
</protein>
<dbReference type="PANTHER" id="PTHR47009:SF8">
    <property type="entry name" value="HEPATITIS A VIRUS CELLULAR RECEPTOR 1 HOMOLOG"/>
    <property type="match status" value="1"/>
</dbReference>
<feature type="domain" description="Ig-like" evidence="12">
    <location>
        <begin position="85"/>
        <end position="191"/>
    </location>
</feature>
<evidence type="ECO:0000259" key="12">
    <source>
        <dbReference type="PROSITE" id="PS50835"/>
    </source>
</evidence>
<evidence type="ECO:0000256" key="4">
    <source>
        <dbReference type="ARBA" id="ARBA00022729"/>
    </source>
</evidence>
<gene>
    <name evidence="13" type="ORF">APTSU1_001120800</name>
</gene>
<dbReference type="Gene3D" id="2.60.40.10">
    <property type="entry name" value="Immunoglobulins"/>
    <property type="match status" value="1"/>
</dbReference>
<feature type="transmembrane region" description="Helical" evidence="11">
    <location>
        <begin position="308"/>
        <end position="334"/>
    </location>
</feature>
<evidence type="ECO:0000256" key="5">
    <source>
        <dbReference type="ARBA" id="ARBA00022989"/>
    </source>
</evidence>
<keyword evidence="14" id="KW-1185">Reference proteome</keyword>
<keyword evidence="2" id="KW-1003">Cell membrane</keyword>
<dbReference type="Proteomes" id="UP001623349">
    <property type="component" value="Unassembled WGS sequence"/>
</dbReference>
<evidence type="ECO:0000313" key="14">
    <source>
        <dbReference type="Proteomes" id="UP001623349"/>
    </source>
</evidence>
<dbReference type="InterPro" id="IPR007110">
    <property type="entry name" value="Ig-like_dom"/>
</dbReference>
<keyword evidence="3 11" id="KW-0812">Transmembrane</keyword>
<comment type="similarity">
    <text evidence="10">Belongs to the immunoglobulin superfamily. TIM family.</text>
</comment>
<evidence type="ECO:0000256" key="2">
    <source>
        <dbReference type="ARBA" id="ARBA00022475"/>
    </source>
</evidence>
<dbReference type="InterPro" id="IPR013106">
    <property type="entry name" value="Ig_V-set"/>
</dbReference>
<evidence type="ECO:0000256" key="1">
    <source>
        <dbReference type="ARBA" id="ARBA00004251"/>
    </source>
</evidence>
<keyword evidence="9" id="KW-0393">Immunoglobulin domain</keyword>
<name>A0ABQ0F9N6_APOSI</name>
<keyword evidence="7" id="KW-1015">Disulfide bond</keyword>
<dbReference type="InterPro" id="IPR013783">
    <property type="entry name" value="Ig-like_fold"/>
</dbReference>
<evidence type="ECO:0000256" key="10">
    <source>
        <dbReference type="ARBA" id="ARBA00038203"/>
    </source>
</evidence>
<evidence type="ECO:0000256" key="8">
    <source>
        <dbReference type="ARBA" id="ARBA00023180"/>
    </source>
</evidence>
<keyword evidence="4" id="KW-0732">Signal</keyword>
<dbReference type="SMART" id="SM00409">
    <property type="entry name" value="IG"/>
    <property type="match status" value="1"/>
</dbReference>
<dbReference type="PROSITE" id="PS50835">
    <property type="entry name" value="IG_LIKE"/>
    <property type="match status" value="1"/>
</dbReference>
<accession>A0ABQ0F9N6</accession>
<sequence length="363" mass="40697">MILSGKRIVELEKLDFQTKYLKVWPGDKDGILGQTPLYPSAAPEGSSSSRGLEGETDTRLWLSPDWVDTMIPLQVFISGLILLLPGAVDSYVVVKGVVGHPVTLPCTYSTYHGVTTMCWGRGQCPYSRCQNTLIWTDGHRVTYRTSTRYKLKGRILEGDVSLTIENSVESDSGLYCCRVEIPGWFNDQKVTFSLQVKPVNSHQSSKKTHDYETHNYKKTHNYFNKIHTCANINQSLHLYSSNTSTHTNSQNREPTTFCPRETTAEMTEPLSYTPADWNGTVTSPEDAWNNHTEAIPPWKPRQNLTKGFYLGIAIAALLLMLLVSTMVITTLVAFHVSKIGALQNAVGVHPRAEDNIYIIEDRP</sequence>
<dbReference type="InterPro" id="IPR003599">
    <property type="entry name" value="Ig_sub"/>
</dbReference>
<dbReference type="InterPro" id="IPR052331">
    <property type="entry name" value="TIM_domain-containing_protein"/>
</dbReference>
<dbReference type="SUPFAM" id="SSF48726">
    <property type="entry name" value="Immunoglobulin"/>
    <property type="match status" value="1"/>
</dbReference>
<dbReference type="PANTHER" id="PTHR47009">
    <property type="entry name" value="HEPATITIS A VIRUS CELLULAR RECEPTOR 1 HOMOLOG"/>
    <property type="match status" value="1"/>
</dbReference>
<evidence type="ECO:0000256" key="6">
    <source>
        <dbReference type="ARBA" id="ARBA00023136"/>
    </source>
</evidence>
<comment type="subcellular location">
    <subcellularLocation>
        <location evidence="1">Cell membrane</location>
        <topology evidence="1">Single-pass type I membrane protein</topology>
    </subcellularLocation>
</comment>
<evidence type="ECO:0000256" key="9">
    <source>
        <dbReference type="ARBA" id="ARBA00023319"/>
    </source>
</evidence>
<dbReference type="Pfam" id="PF07686">
    <property type="entry name" value="V-set"/>
    <property type="match status" value="1"/>
</dbReference>
<dbReference type="EMBL" id="BAAFST010000011">
    <property type="protein sequence ID" value="GAB1295974.1"/>
    <property type="molecule type" value="Genomic_DNA"/>
</dbReference>
<evidence type="ECO:0000313" key="13">
    <source>
        <dbReference type="EMBL" id="GAB1295974.1"/>
    </source>
</evidence>
<organism evidence="13 14">
    <name type="scientific">Apodemus speciosus</name>
    <name type="common">Large Japanese field mouse</name>
    <dbReference type="NCBI Taxonomy" id="105296"/>
    <lineage>
        <taxon>Eukaryota</taxon>
        <taxon>Metazoa</taxon>
        <taxon>Chordata</taxon>
        <taxon>Craniata</taxon>
        <taxon>Vertebrata</taxon>
        <taxon>Euteleostomi</taxon>
        <taxon>Mammalia</taxon>
        <taxon>Eutheria</taxon>
        <taxon>Euarchontoglires</taxon>
        <taxon>Glires</taxon>
        <taxon>Rodentia</taxon>
        <taxon>Myomorpha</taxon>
        <taxon>Muroidea</taxon>
        <taxon>Muridae</taxon>
        <taxon>Murinae</taxon>
        <taxon>Apodemus</taxon>
    </lineage>
</organism>